<evidence type="ECO:0000313" key="1">
    <source>
        <dbReference type="EMBL" id="MCU6792355.1"/>
    </source>
</evidence>
<dbReference type="Proteomes" id="UP001652445">
    <property type="component" value="Unassembled WGS sequence"/>
</dbReference>
<organism evidence="1 2">
    <name type="scientific">Paenibacillus baimaensis</name>
    <dbReference type="NCBI Taxonomy" id="2982185"/>
    <lineage>
        <taxon>Bacteria</taxon>
        <taxon>Bacillati</taxon>
        <taxon>Bacillota</taxon>
        <taxon>Bacilli</taxon>
        <taxon>Bacillales</taxon>
        <taxon>Paenibacillaceae</taxon>
        <taxon>Paenibacillus</taxon>
    </lineage>
</organism>
<dbReference type="EMBL" id="JAOQIO010000022">
    <property type="protein sequence ID" value="MCU6792355.1"/>
    <property type="molecule type" value="Genomic_DNA"/>
</dbReference>
<protein>
    <recommendedName>
        <fullName evidence="3">DUF4265 domain-containing protein</fullName>
    </recommendedName>
</protein>
<evidence type="ECO:0008006" key="3">
    <source>
        <dbReference type="Google" id="ProtNLM"/>
    </source>
</evidence>
<gene>
    <name evidence="1" type="ORF">OB236_09465</name>
</gene>
<reference evidence="1 2" key="1">
    <citation type="submission" date="2022-09" db="EMBL/GenBank/DDBJ databases">
        <authorList>
            <person name="Han X.L."/>
            <person name="Wang Q."/>
            <person name="Lu T."/>
        </authorList>
    </citation>
    <scope>NUCLEOTIDE SEQUENCE [LARGE SCALE GENOMIC DNA]</scope>
    <source>
        <strain evidence="1 2">WQ 127069</strain>
    </source>
</reference>
<keyword evidence="2" id="KW-1185">Reference proteome</keyword>
<evidence type="ECO:0000313" key="2">
    <source>
        <dbReference type="Proteomes" id="UP001652445"/>
    </source>
</evidence>
<accession>A0ABT2UCN3</accession>
<comment type="caution">
    <text evidence="1">The sequence shown here is derived from an EMBL/GenBank/DDBJ whole genome shotgun (WGS) entry which is preliminary data.</text>
</comment>
<name>A0ABT2UCN3_9BACL</name>
<proteinExistence type="predicted"/>
<dbReference type="RefSeq" id="WP_262683743.1">
    <property type="nucleotide sequence ID" value="NZ_JAOQIO010000022.1"/>
</dbReference>
<sequence length="144" mass="16782">MSYIKNVPNLTILEEIAISNNYKLNKDLDPGSEFEIYNEEVVSGFSCIMTSDYGLFSIDIINIQDGNLITTLKRILEEYGLETENLITDIEDCMKNQDEILTDYTRYWVSYRPYSEANGVLVRYRAFVEDNDFLGEFEEVINIR</sequence>